<dbReference type="InterPro" id="IPR035513">
    <property type="entry name" value="Invertase/methylesterase_inhib"/>
</dbReference>
<feature type="zinc finger region" description="RING-Gid-type" evidence="17">
    <location>
        <begin position="875"/>
        <end position="918"/>
    </location>
</feature>
<evidence type="ECO:0000313" key="22">
    <source>
        <dbReference type="Proteomes" id="UP001164929"/>
    </source>
</evidence>
<feature type="domain" description="RING-type" evidence="18">
    <location>
        <begin position="875"/>
        <end position="918"/>
    </location>
</feature>
<evidence type="ECO:0000256" key="11">
    <source>
        <dbReference type="ARBA" id="ARBA00022771"/>
    </source>
</evidence>
<comment type="subcellular location">
    <subcellularLocation>
        <location evidence="2">Cytoplasm</location>
    </subcellularLocation>
    <subcellularLocation>
        <location evidence="1">Secreted</location>
        <location evidence="1">Extracellular space</location>
        <location evidence="1">Apoplast</location>
    </subcellularLocation>
</comment>
<dbReference type="Proteomes" id="UP001164929">
    <property type="component" value="Chromosome 15"/>
</dbReference>
<gene>
    <name evidence="21" type="ORF">NC653_035385</name>
</gene>
<dbReference type="GO" id="GO:0004857">
    <property type="term" value="F:enzyme inhibitor activity"/>
    <property type="evidence" value="ECO:0007669"/>
    <property type="project" value="InterPro"/>
</dbReference>
<accession>A0AAD6PX82</accession>
<feature type="domain" description="RING-Gid-type" evidence="20">
    <location>
        <begin position="875"/>
        <end position="918"/>
    </location>
</feature>
<evidence type="ECO:0000256" key="5">
    <source>
        <dbReference type="ARBA" id="ARBA00013229"/>
    </source>
</evidence>
<comment type="similarity">
    <text evidence="15">Belongs to the PMEI family.</text>
</comment>
<dbReference type="SMART" id="SM00184">
    <property type="entry name" value="RING"/>
    <property type="match status" value="1"/>
</dbReference>
<keyword evidence="12" id="KW-0862">Zinc</keyword>
<dbReference type="EMBL" id="JAQIZT010000015">
    <property type="protein sequence ID" value="KAJ6971092.1"/>
    <property type="molecule type" value="Genomic_DNA"/>
</dbReference>
<evidence type="ECO:0000256" key="13">
    <source>
        <dbReference type="ARBA" id="ARBA00023157"/>
    </source>
</evidence>
<comment type="similarity">
    <text evidence="4">In the C-terminal section; belongs to the pectinesterase family.</text>
</comment>
<keyword evidence="11 16" id="KW-0863">Zinc-finger</keyword>
<evidence type="ECO:0000256" key="9">
    <source>
        <dbReference type="ARBA" id="ARBA00022723"/>
    </source>
</evidence>
<evidence type="ECO:0000256" key="4">
    <source>
        <dbReference type="ARBA" id="ARBA00007786"/>
    </source>
</evidence>
<evidence type="ECO:0000259" key="20">
    <source>
        <dbReference type="PROSITE" id="PS51867"/>
    </source>
</evidence>
<name>A0AAD6PX82_9ROSI</name>
<evidence type="ECO:0000256" key="3">
    <source>
        <dbReference type="ARBA" id="ARBA00006027"/>
    </source>
</evidence>
<evidence type="ECO:0000256" key="17">
    <source>
        <dbReference type="PROSITE-ProRule" id="PRU01215"/>
    </source>
</evidence>
<keyword evidence="13" id="KW-1015">Disulfide bond</keyword>
<dbReference type="GO" id="GO:0005634">
    <property type="term" value="C:nucleus"/>
    <property type="evidence" value="ECO:0007669"/>
    <property type="project" value="TreeGrafter"/>
</dbReference>
<dbReference type="GO" id="GO:0048046">
    <property type="term" value="C:apoplast"/>
    <property type="evidence" value="ECO:0007669"/>
    <property type="project" value="UniProtKB-SubCell"/>
</dbReference>
<dbReference type="InterPro" id="IPR045098">
    <property type="entry name" value="Fyv10_fam"/>
</dbReference>
<evidence type="ECO:0000256" key="10">
    <source>
        <dbReference type="ARBA" id="ARBA00022729"/>
    </source>
</evidence>
<evidence type="ECO:0000256" key="15">
    <source>
        <dbReference type="ARBA" id="ARBA00038471"/>
    </source>
</evidence>
<dbReference type="InterPro" id="IPR006594">
    <property type="entry name" value="LisH"/>
</dbReference>
<dbReference type="CDD" id="cd15798">
    <property type="entry name" value="PMEI-like_3"/>
    <property type="match status" value="2"/>
</dbReference>
<dbReference type="InterPro" id="IPR037683">
    <property type="entry name" value="Rmd5_dRing"/>
</dbReference>
<dbReference type="Gene3D" id="1.20.140.40">
    <property type="entry name" value="Invertase/pectin methylesterase inhibitor family protein"/>
    <property type="match status" value="2"/>
</dbReference>
<dbReference type="AlphaFoldDB" id="A0AAD6PX82"/>
<sequence length="989" mass="108903">MQGLVIQKAIASADVNIALPSDHSHCDRHDLLLTIHTPSLNNNSTVMASSAVSKQSFCRSLAIFSTTLAFFCVAKTCFAGNFEPQVESGDDFIKTSCGVTRYPDLCYKKLSAYADTIQDNPTQLANVSLSETLKNAESTLIMVQKLLKKRKLRPREAGAIKECVETMKDSVDELQRSMVAMSDLEGPDFDMEMSNIQSWVSAALTDEDTCMDGFQDNSIDGKVKDTIRSYIVTVAQLTSIALALINRSSRSIMEAKIIPSSTSFNVLSLLLTFLLICISISSNVQTSSAAITTTATSSKTYTNYLKTACNSTTYPQLCLKSLSSYTSTIKTNEIKLCSTALTVALKASRNTSKLVKSLSKIRGLSKTEAAIIRDCIEEIGNSIDEIKQSVKVLRSLTGSDRGFQIDNLKTWVSGAITDQNTCTDGFDGSNMNYAVKRAITKSSSILIFMNVISVSTSSKSLMVGYPQPLSFTYLNYLFNIGQGDQLFHSTIFYLSLNSTTVKTAAQAASNLLPAADQSPNNLTPKPPASCGALYSCFSAQTSDSEVKMDLNPIKDAFDRVAKKQKMSGSKTQEVVAQMIREIENSLEIIKAEHFGSEVDCKSVFGELKKKLLEIAPLSQLEGTQKELNIALSKYPKQLEKSFNPDISKAYRNIDFDAHTVNQIIAGHFYRQGLFDVGDCFINEANVPESTAAMKSLFSEMYLILEAMKNKNLEPALNWATANSNKLKENGSDLLLKLHCLQFVEILQGGSRSKALSYVRTHISPFGANHFSEIQKLMACLLWSGRLHQSPYSDLLSPTNWNVVSEELTRQFCNLLGQSFDSPLSVTIAAGFQGLPPLLKFMNVMAGKKHEWQSMKQLPVPVELDREFQFHSIFVCPVSKEQSTDENPAMLMQCGHVLCKQSINKMSKNWSKTFKCPYCPSDIDSTQYILWILSLAVGSHFHRLLFLNALVTRVNVLTATIKPVACGAVSQAGNGFKSQNANHINLGFKV</sequence>
<comment type="caution">
    <text evidence="21">The sequence shown here is derived from an EMBL/GenBank/DDBJ whole genome shotgun (WGS) entry which is preliminary data.</text>
</comment>
<dbReference type="Pfam" id="PF04043">
    <property type="entry name" value="PMEI"/>
    <property type="match status" value="2"/>
</dbReference>
<dbReference type="PANTHER" id="PTHR12170">
    <property type="entry name" value="MACROPHAGE ERYTHROBLAST ATTACHER-RELATED"/>
    <property type="match status" value="1"/>
</dbReference>
<dbReference type="InterPro" id="IPR013083">
    <property type="entry name" value="Znf_RING/FYVE/PHD"/>
</dbReference>
<dbReference type="InterPro" id="IPR024964">
    <property type="entry name" value="CTLH/CRA"/>
</dbReference>
<dbReference type="InterPro" id="IPR001841">
    <property type="entry name" value="Znf_RING"/>
</dbReference>
<dbReference type="SMART" id="SM00856">
    <property type="entry name" value="PMEI"/>
    <property type="match status" value="2"/>
</dbReference>
<dbReference type="GO" id="GO:0061630">
    <property type="term" value="F:ubiquitin protein ligase activity"/>
    <property type="evidence" value="ECO:0007669"/>
    <property type="project" value="InterPro"/>
</dbReference>
<dbReference type="FunFam" id="1.20.140.40:FF:000010">
    <property type="entry name" value="Pectinesterase"/>
    <property type="match status" value="1"/>
</dbReference>
<dbReference type="EC" id="3.1.1.11" evidence="5"/>
<dbReference type="GO" id="GO:0008270">
    <property type="term" value="F:zinc ion binding"/>
    <property type="evidence" value="ECO:0007669"/>
    <property type="project" value="UniProtKB-KW"/>
</dbReference>
<proteinExistence type="inferred from homology"/>
<dbReference type="InterPro" id="IPR027370">
    <property type="entry name" value="Znf-RING_euk"/>
</dbReference>
<reference evidence="21" key="1">
    <citation type="journal article" date="2023" name="Mol. Ecol. Resour.">
        <title>Chromosome-level genome assembly of a triploid poplar Populus alba 'Berolinensis'.</title>
        <authorList>
            <person name="Chen S."/>
            <person name="Yu Y."/>
            <person name="Wang X."/>
            <person name="Wang S."/>
            <person name="Zhang T."/>
            <person name="Zhou Y."/>
            <person name="He R."/>
            <person name="Meng N."/>
            <person name="Wang Y."/>
            <person name="Liu W."/>
            <person name="Liu Z."/>
            <person name="Liu J."/>
            <person name="Guo Q."/>
            <person name="Huang H."/>
            <person name="Sederoff R.R."/>
            <person name="Wang G."/>
            <person name="Qu G."/>
            <person name="Chen S."/>
        </authorList>
    </citation>
    <scope>NUCLEOTIDE SEQUENCE</scope>
    <source>
        <strain evidence="21">SC-2020</strain>
    </source>
</reference>
<dbReference type="SUPFAM" id="SSF101148">
    <property type="entry name" value="Plant invertase/pectin methylesterase inhibitor"/>
    <property type="match status" value="2"/>
</dbReference>
<dbReference type="InterPro" id="IPR044063">
    <property type="entry name" value="ZF_RING_GID"/>
</dbReference>
<keyword evidence="10" id="KW-0732">Signal</keyword>
<evidence type="ECO:0000256" key="1">
    <source>
        <dbReference type="ARBA" id="ARBA00004271"/>
    </source>
</evidence>
<keyword evidence="9" id="KW-0479">Metal-binding</keyword>
<evidence type="ECO:0000313" key="21">
    <source>
        <dbReference type="EMBL" id="KAJ6971092.1"/>
    </source>
</evidence>
<dbReference type="GO" id="GO:0043161">
    <property type="term" value="P:proteasome-mediated ubiquitin-dependent protein catabolic process"/>
    <property type="evidence" value="ECO:0007669"/>
    <property type="project" value="InterPro"/>
</dbReference>
<dbReference type="GO" id="GO:0005737">
    <property type="term" value="C:cytoplasm"/>
    <property type="evidence" value="ECO:0007669"/>
    <property type="project" value="UniProtKB-SubCell"/>
</dbReference>
<keyword evidence="8" id="KW-0964">Secreted</keyword>
<comment type="similarity">
    <text evidence="3">In the N-terminal section; belongs to the PMEI family.</text>
</comment>
<dbReference type="PANTHER" id="PTHR12170:SF11">
    <property type="entry name" value="PROTEIN RMD5 HOMOLOG"/>
    <property type="match status" value="1"/>
</dbReference>
<dbReference type="PROSITE" id="PS51867">
    <property type="entry name" value="ZF_RING_GID"/>
    <property type="match status" value="1"/>
</dbReference>
<protein>
    <recommendedName>
        <fullName evidence="5">pectinesterase</fullName>
        <ecNumber evidence="5">3.1.1.11</ecNumber>
    </recommendedName>
</protein>
<keyword evidence="22" id="KW-1185">Reference proteome</keyword>
<dbReference type="PROSITE" id="PS50089">
    <property type="entry name" value="ZF_RING_2"/>
    <property type="match status" value="1"/>
</dbReference>
<dbReference type="Gene3D" id="3.30.40.10">
    <property type="entry name" value="Zinc/RING finger domain, C3HC4 (zinc finger)"/>
    <property type="match status" value="1"/>
</dbReference>
<evidence type="ECO:0000256" key="16">
    <source>
        <dbReference type="PROSITE-ProRule" id="PRU00175"/>
    </source>
</evidence>
<evidence type="ECO:0000256" key="6">
    <source>
        <dbReference type="ARBA" id="ARBA00022490"/>
    </source>
</evidence>
<dbReference type="PROSITE" id="PS50896">
    <property type="entry name" value="LISH"/>
    <property type="match status" value="1"/>
</dbReference>
<keyword evidence="7" id="KW-0052">Apoplast</keyword>
<evidence type="ECO:0000259" key="18">
    <source>
        <dbReference type="PROSITE" id="PS50089"/>
    </source>
</evidence>
<dbReference type="Pfam" id="PF10607">
    <property type="entry name" value="CTLH"/>
    <property type="match status" value="1"/>
</dbReference>
<evidence type="ECO:0000256" key="12">
    <source>
        <dbReference type="ARBA" id="ARBA00022833"/>
    </source>
</evidence>
<evidence type="ECO:0000256" key="14">
    <source>
        <dbReference type="ARBA" id="ARBA00023180"/>
    </source>
</evidence>
<dbReference type="PROSITE" id="PS50897">
    <property type="entry name" value="CTLH"/>
    <property type="match status" value="1"/>
</dbReference>
<dbReference type="GO" id="GO:0034657">
    <property type="term" value="C:GID complex"/>
    <property type="evidence" value="ECO:0007669"/>
    <property type="project" value="TreeGrafter"/>
</dbReference>
<keyword evidence="14" id="KW-0325">Glycoprotein</keyword>
<dbReference type="SUPFAM" id="SSF57850">
    <property type="entry name" value="RING/U-box"/>
    <property type="match status" value="1"/>
</dbReference>
<dbReference type="InterPro" id="IPR006595">
    <property type="entry name" value="CTLH_C"/>
</dbReference>
<dbReference type="InterPro" id="IPR006501">
    <property type="entry name" value="Pectinesterase_inhib_dom"/>
</dbReference>
<dbReference type="FunFam" id="3.30.40.10:FF:000143">
    <property type="entry name" value="Regulator of gluconeogenesis Rmd5"/>
    <property type="match status" value="1"/>
</dbReference>
<dbReference type="Pfam" id="PF13445">
    <property type="entry name" value="zf-RING_UBOX"/>
    <property type="match status" value="1"/>
</dbReference>
<evidence type="ECO:0000256" key="7">
    <source>
        <dbReference type="ARBA" id="ARBA00022523"/>
    </source>
</evidence>
<dbReference type="SMART" id="SM00668">
    <property type="entry name" value="CTLH"/>
    <property type="match status" value="1"/>
</dbReference>
<dbReference type="FunFam" id="1.20.140.40:FF:000006">
    <property type="entry name" value="Pectinesterase inhibitor 3"/>
    <property type="match status" value="1"/>
</dbReference>
<keyword evidence="6" id="KW-0963">Cytoplasm</keyword>
<dbReference type="CDD" id="cd16652">
    <property type="entry name" value="dRING_Rmd5p-like"/>
    <property type="match status" value="1"/>
</dbReference>
<evidence type="ECO:0000256" key="8">
    <source>
        <dbReference type="ARBA" id="ARBA00022525"/>
    </source>
</evidence>
<evidence type="ECO:0000259" key="19">
    <source>
        <dbReference type="PROSITE" id="PS50897"/>
    </source>
</evidence>
<organism evidence="21 22">
    <name type="scientific">Populus alba x Populus x berolinensis</name>
    <dbReference type="NCBI Taxonomy" id="444605"/>
    <lineage>
        <taxon>Eukaryota</taxon>
        <taxon>Viridiplantae</taxon>
        <taxon>Streptophyta</taxon>
        <taxon>Embryophyta</taxon>
        <taxon>Tracheophyta</taxon>
        <taxon>Spermatophyta</taxon>
        <taxon>Magnoliopsida</taxon>
        <taxon>eudicotyledons</taxon>
        <taxon>Gunneridae</taxon>
        <taxon>Pentapetalae</taxon>
        <taxon>rosids</taxon>
        <taxon>fabids</taxon>
        <taxon>Malpighiales</taxon>
        <taxon>Salicaceae</taxon>
        <taxon>Saliceae</taxon>
        <taxon>Populus</taxon>
    </lineage>
</organism>
<dbReference type="NCBIfam" id="TIGR01614">
    <property type="entry name" value="PME_inhib"/>
    <property type="match status" value="2"/>
</dbReference>
<dbReference type="InterPro" id="IPR013144">
    <property type="entry name" value="CRA_dom"/>
</dbReference>
<dbReference type="GO" id="GO:0030599">
    <property type="term" value="F:pectinesterase activity"/>
    <property type="evidence" value="ECO:0007669"/>
    <property type="project" value="UniProtKB-EC"/>
</dbReference>
<feature type="domain" description="CTLH" evidence="19">
    <location>
        <begin position="697"/>
        <end position="753"/>
    </location>
</feature>
<dbReference type="SMART" id="SM00757">
    <property type="entry name" value="CRA"/>
    <property type="match status" value="1"/>
</dbReference>
<evidence type="ECO:0000256" key="2">
    <source>
        <dbReference type="ARBA" id="ARBA00004496"/>
    </source>
</evidence>